<proteinExistence type="predicted"/>
<dbReference type="AlphaFoldDB" id="A0A194Q747"/>
<evidence type="ECO:0000313" key="4">
    <source>
        <dbReference type="Proteomes" id="UP000053268"/>
    </source>
</evidence>
<dbReference type="STRING" id="66420.A0A194Q747"/>
<gene>
    <name evidence="3" type="ORF">RR46_03125</name>
</gene>
<organism evidence="3 4">
    <name type="scientific">Papilio xuthus</name>
    <name type="common">Asian swallowtail butterfly</name>
    <dbReference type="NCBI Taxonomy" id="66420"/>
    <lineage>
        <taxon>Eukaryota</taxon>
        <taxon>Metazoa</taxon>
        <taxon>Ecdysozoa</taxon>
        <taxon>Arthropoda</taxon>
        <taxon>Hexapoda</taxon>
        <taxon>Insecta</taxon>
        <taxon>Pterygota</taxon>
        <taxon>Neoptera</taxon>
        <taxon>Endopterygota</taxon>
        <taxon>Lepidoptera</taxon>
        <taxon>Glossata</taxon>
        <taxon>Ditrysia</taxon>
        <taxon>Papilionoidea</taxon>
        <taxon>Papilionidae</taxon>
        <taxon>Papilioninae</taxon>
        <taxon>Papilio</taxon>
    </lineage>
</organism>
<dbReference type="Gene3D" id="3.40.850.10">
    <property type="entry name" value="Kinesin motor domain"/>
    <property type="match status" value="1"/>
</dbReference>
<keyword evidence="4" id="KW-1185">Reference proteome</keyword>
<keyword evidence="1" id="KW-0547">Nucleotide-binding</keyword>
<sequence>MEKSARPRTALNECVKVVVRCRPLSQKEKNEGYEEVQKKQPERTWYERLSTRVKEDKKLIDAPLQVVRVWPERGAVQVYNPKGEDKLFTYDAAYDCNADTQTIYDEMEGQFRAQAKGRVWARVDSSALPLSNIQVVVIFLAVDI</sequence>
<dbReference type="Proteomes" id="UP000053268">
    <property type="component" value="Unassembled WGS sequence"/>
</dbReference>
<dbReference type="GO" id="GO:0005524">
    <property type="term" value="F:ATP binding"/>
    <property type="evidence" value="ECO:0007669"/>
    <property type="project" value="UniProtKB-KW"/>
</dbReference>
<name>A0A194Q747_PAPXU</name>
<accession>A0A194Q747</accession>
<dbReference type="InterPro" id="IPR036961">
    <property type="entry name" value="Kinesin_motor_dom_sf"/>
</dbReference>
<protein>
    <submittedName>
        <fullName evidence="3">Kinesin-like protein Klp68D</fullName>
    </submittedName>
</protein>
<reference evidence="3 4" key="1">
    <citation type="journal article" date="2015" name="Nat. Commun.">
        <title>Outbred genome sequencing and CRISPR/Cas9 gene editing in butterflies.</title>
        <authorList>
            <person name="Li X."/>
            <person name="Fan D."/>
            <person name="Zhang W."/>
            <person name="Liu G."/>
            <person name="Zhang L."/>
            <person name="Zhao L."/>
            <person name="Fang X."/>
            <person name="Chen L."/>
            <person name="Dong Y."/>
            <person name="Chen Y."/>
            <person name="Ding Y."/>
            <person name="Zhao R."/>
            <person name="Feng M."/>
            <person name="Zhu Y."/>
            <person name="Feng Y."/>
            <person name="Jiang X."/>
            <person name="Zhu D."/>
            <person name="Xiang H."/>
            <person name="Feng X."/>
            <person name="Li S."/>
            <person name="Wang J."/>
            <person name="Zhang G."/>
            <person name="Kronforst M.R."/>
            <person name="Wang W."/>
        </authorList>
    </citation>
    <scope>NUCLEOTIDE SEQUENCE [LARGE SCALE GENOMIC DNA]</scope>
    <source>
        <strain evidence="3">Ya'a_city_454_Px</strain>
        <tissue evidence="3">Whole body</tissue>
    </source>
</reference>
<evidence type="ECO:0000256" key="2">
    <source>
        <dbReference type="ARBA" id="ARBA00022840"/>
    </source>
</evidence>
<dbReference type="InterPro" id="IPR027417">
    <property type="entry name" value="P-loop_NTPase"/>
</dbReference>
<evidence type="ECO:0000256" key="1">
    <source>
        <dbReference type="ARBA" id="ARBA00022741"/>
    </source>
</evidence>
<evidence type="ECO:0000313" key="3">
    <source>
        <dbReference type="EMBL" id="KPJ01353.1"/>
    </source>
</evidence>
<dbReference type="EMBL" id="KQ459337">
    <property type="protein sequence ID" value="KPJ01353.1"/>
    <property type="molecule type" value="Genomic_DNA"/>
</dbReference>
<dbReference type="SUPFAM" id="SSF52540">
    <property type="entry name" value="P-loop containing nucleoside triphosphate hydrolases"/>
    <property type="match status" value="1"/>
</dbReference>
<keyword evidence="2" id="KW-0067">ATP-binding</keyword>